<evidence type="ECO:0008006" key="3">
    <source>
        <dbReference type="Google" id="ProtNLM"/>
    </source>
</evidence>
<protein>
    <recommendedName>
        <fullName evidence="3">Capsid protein</fullName>
    </recommendedName>
</protein>
<feature type="compositionally biased region" description="Pro residues" evidence="1">
    <location>
        <begin position="481"/>
        <end position="490"/>
    </location>
</feature>
<evidence type="ECO:0000256" key="1">
    <source>
        <dbReference type="SAM" id="MobiDB-lite"/>
    </source>
</evidence>
<reference evidence="2" key="1">
    <citation type="submission" date="2020-01" db="EMBL/GenBank/DDBJ databases">
        <title>Viral genomes from wild and zoo birds in China.</title>
        <authorList>
            <person name="Dai Z."/>
            <person name="Shan L.T."/>
            <person name="Yang X.S."/>
        </authorList>
    </citation>
    <scope>NUCLEOTIDE SEQUENCE</scope>
    <source>
        <strain evidence="2">Ybb150par01</strain>
    </source>
</reference>
<feature type="region of interest" description="Disordered" evidence="1">
    <location>
        <begin position="423"/>
        <end position="490"/>
    </location>
</feature>
<accession>A0A7D3UK97</accession>
<proteinExistence type="predicted"/>
<organism evidence="2">
    <name type="scientific">Parvoviridae sp</name>
    <dbReference type="NCBI Taxonomy" id="1940570"/>
    <lineage>
        <taxon>Viruses</taxon>
        <taxon>Monodnaviria</taxon>
        <taxon>Shotokuvirae</taxon>
        <taxon>Cossaviricota</taxon>
        <taxon>Quintoviricetes</taxon>
        <taxon>Piccovirales</taxon>
        <taxon>Parvoviridae</taxon>
    </lineage>
</organism>
<feature type="compositionally biased region" description="Low complexity" evidence="1">
    <location>
        <begin position="451"/>
        <end position="461"/>
    </location>
</feature>
<evidence type="ECO:0000313" key="2">
    <source>
        <dbReference type="EMBL" id="QKE54961.1"/>
    </source>
</evidence>
<name>A0A7D3UK97_9VIRU</name>
<sequence length="490" mass="56793">MAETHTINNVWMAYIQNNPYIYPNDNSSLHTADKINTGWHIIPNMLWKHLVTPKQWHMLTINYEAYHVCGIKATIFNCVPMTTQLAIQGTNVFSAFNNSIYGMGYKDELYETSWYNYYQYTNNDPHNLLYKEGLAPLYGTNNKQRVMLPIYEWHLPNSRANNRCTYDNNVNDYSHGSGQSGVFPVPSGDANHYRPGGITWDPLNRPEEIMEIRPGKNAVHFTWEAHPCDQDKWFNLDLLSWWYPYIPESPYHSHRQRPGSYKFTEYCEPDRLANRYETNPATNDYTIPNYANIPVVPMAWWWHEIKSAVPATVGTDWNLKYIDLFFQGTEYEKYKYGPTQWFVKMLPIFDDQNTHVMCTAQISIKTELTLKCKKRRSAIYAPTWGPFNWKQLYAHNSADQLYTPSMIRYRSGGAKRTWQNLADSQSKAAHPRATVYNTSTTQGGGTGICSTGLTPTTHTPTYSKPKRPSAPPEPQRERFPTPYPPPEPML</sequence>
<dbReference type="EMBL" id="MT138311">
    <property type="protein sequence ID" value="QKE54961.1"/>
    <property type="molecule type" value="Genomic_DNA"/>
</dbReference>